<proteinExistence type="predicted"/>
<evidence type="ECO:0000256" key="1">
    <source>
        <dbReference type="ARBA" id="ARBA00022737"/>
    </source>
</evidence>
<evidence type="ECO:0000313" key="5">
    <source>
        <dbReference type="Proteomes" id="UP001208570"/>
    </source>
</evidence>
<dbReference type="InterPro" id="IPR050745">
    <property type="entry name" value="Multifunctional_regulatory"/>
</dbReference>
<sequence length="582" mass="65429">MTTLDATIWLLIKEHAEPETILKRFTSFYRLDEQLDFLWLCLYYATQSDHDTLVLSILEHTSDEIKDICHVLTKDKLATCMNEAIRKGNHRLIRIFLDNDPELCTMVGSFYTTESRFKLAYSPIGLAIFQDKVDTLALMLEYYSGVSIGPERQTPLHLACRCPASGCLDLLLANRKTVEQINTKDIDGWTPVLYSARYHPDAIPALLRHGADVSASCDKLGNLIQILSNGCIRVRIGSYGDDDDPCPTLARRRNMINTPSDEVYIPDNFVSLAKTIVQYGVDVNAESTALSNFAANVPRRSSELRENPRVREIFQESVSYLAEVSGQTARDGTLLKLCHAVNFVATQLRRCHDYDNMVGYLDLLPFVGDLMGSLIERGADAGAKEVVESGEKKIRAFQFLLPFAHPCCSSLKKLISREFRDQTQSARFSSTIDIMLVAILGLYPLRMDEPELYGRAVRAAADMTVMLSGSGARCWQTLHLFTCLCIDPEIGLPLLHDYLNCHSQEHYHDTLSLMQDYMTTLSSDELIPFGAIRKEVAACQNRIYTLKQLVKRDVVTYLGGRLHVDKVTSLPLPSSLKSYLIS</sequence>
<keyword evidence="1" id="KW-0677">Repeat</keyword>
<keyword evidence="5" id="KW-1185">Reference proteome</keyword>
<evidence type="ECO:0000313" key="4">
    <source>
        <dbReference type="EMBL" id="KAK2150920.1"/>
    </source>
</evidence>
<dbReference type="InterPro" id="IPR002110">
    <property type="entry name" value="Ankyrin_rpt"/>
</dbReference>
<dbReference type="Proteomes" id="UP001208570">
    <property type="component" value="Unassembled WGS sequence"/>
</dbReference>
<dbReference type="InterPro" id="IPR036770">
    <property type="entry name" value="Ankyrin_rpt-contain_sf"/>
</dbReference>
<gene>
    <name evidence="4" type="ORF">LSH36_382g01003</name>
</gene>
<protein>
    <recommendedName>
        <fullName evidence="3">SOCS box domain-containing protein</fullName>
    </recommendedName>
</protein>
<dbReference type="EMBL" id="JAODUP010000382">
    <property type="protein sequence ID" value="KAK2150920.1"/>
    <property type="molecule type" value="Genomic_DNA"/>
</dbReference>
<dbReference type="AlphaFoldDB" id="A0AAD9JEJ8"/>
<reference evidence="4" key="1">
    <citation type="journal article" date="2023" name="Mol. Biol. Evol.">
        <title>Third-Generation Sequencing Reveals the Adaptive Role of the Epigenome in Three Deep-Sea Polychaetes.</title>
        <authorList>
            <person name="Perez M."/>
            <person name="Aroh O."/>
            <person name="Sun Y."/>
            <person name="Lan Y."/>
            <person name="Juniper S.K."/>
            <person name="Young C.R."/>
            <person name="Angers B."/>
            <person name="Qian P.Y."/>
        </authorList>
    </citation>
    <scope>NUCLEOTIDE SEQUENCE</scope>
    <source>
        <strain evidence="4">P08H-3</strain>
    </source>
</reference>
<feature type="domain" description="SOCS box" evidence="3">
    <location>
        <begin position="531"/>
        <end position="582"/>
    </location>
</feature>
<dbReference type="Pfam" id="PF12796">
    <property type="entry name" value="Ank_2"/>
    <property type="match status" value="1"/>
</dbReference>
<dbReference type="PROSITE" id="PS50225">
    <property type="entry name" value="SOCS"/>
    <property type="match status" value="1"/>
</dbReference>
<keyword evidence="2" id="KW-0040">ANK repeat</keyword>
<organism evidence="4 5">
    <name type="scientific">Paralvinella palmiformis</name>
    <dbReference type="NCBI Taxonomy" id="53620"/>
    <lineage>
        <taxon>Eukaryota</taxon>
        <taxon>Metazoa</taxon>
        <taxon>Spiralia</taxon>
        <taxon>Lophotrochozoa</taxon>
        <taxon>Annelida</taxon>
        <taxon>Polychaeta</taxon>
        <taxon>Sedentaria</taxon>
        <taxon>Canalipalpata</taxon>
        <taxon>Terebellida</taxon>
        <taxon>Terebelliformia</taxon>
        <taxon>Alvinellidae</taxon>
        <taxon>Paralvinella</taxon>
    </lineage>
</organism>
<dbReference type="Gene3D" id="1.25.40.20">
    <property type="entry name" value="Ankyrin repeat-containing domain"/>
    <property type="match status" value="1"/>
</dbReference>
<dbReference type="SUPFAM" id="SSF48403">
    <property type="entry name" value="Ankyrin repeat"/>
    <property type="match status" value="1"/>
</dbReference>
<dbReference type="PANTHER" id="PTHR24189">
    <property type="entry name" value="MYOTROPHIN"/>
    <property type="match status" value="1"/>
</dbReference>
<dbReference type="InterPro" id="IPR001496">
    <property type="entry name" value="SOCS_box"/>
</dbReference>
<name>A0AAD9JEJ8_9ANNE</name>
<evidence type="ECO:0000256" key="2">
    <source>
        <dbReference type="ARBA" id="ARBA00023043"/>
    </source>
</evidence>
<comment type="caution">
    <text evidence="4">The sequence shown here is derived from an EMBL/GenBank/DDBJ whole genome shotgun (WGS) entry which is preliminary data.</text>
</comment>
<dbReference type="SMART" id="SM00248">
    <property type="entry name" value="ANK"/>
    <property type="match status" value="5"/>
</dbReference>
<accession>A0AAD9JEJ8</accession>
<evidence type="ECO:0000259" key="3">
    <source>
        <dbReference type="PROSITE" id="PS50225"/>
    </source>
</evidence>